<dbReference type="InterPro" id="IPR003593">
    <property type="entry name" value="AAA+_ATPase"/>
</dbReference>
<dbReference type="SUPFAM" id="SSF52540">
    <property type="entry name" value="P-loop containing nucleoside triphosphate hydrolases"/>
    <property type="match status" value="1"/>
</dbReference>
<evidence type="ECO:0000313" key="12">
    <source>
        <dbReference type="EMBL" id="MBK0395182.1"/>
    </source>
</evidence>
<keyword evidence="13" id="KW-1185">Reference proteome</keyword>
<dbReference type="InterPro" id="IPR027417">
    <property type="entry name" value="P-loop_NTPase"/>
</dbReference>
<protein>
    <submittedName>
        <fullName evidence="12">ABC transporter ATP-binding protein</fullName>
    </submittedName>
</protein>
<gene>
    <name evidence="12" type="ORF">JDW22_00940</name>
</gene>
<accession>A0ABS1BPR6</accession>
<dbReference type="PANTHER" id="PTHR42781:SF5">
    <property type="entry name" value="PUTRESCINE TRANSPORT ATP-BINDING PROTEIN POTG"/>
    <property type="match status" value="1"/>
</dbReference>
<evidence type="ECO:0000259" key="11">
    <source>
        <dbReference type="PROSITE" id="PS50893"/>
    </source>
</evidence>
<name>A0ABS1BPR6_9NEIS</name>
<dbReference type="Proteomes" id="UP000614058">
    <property type="component" value="Unassembled WGS sequence"/>
</dbReference>
<evidence type="ECO:0000256" key="8">
    <source>
        <dbReference type="ARBA" id="ARBA00023004"/>
    </source>
</evidence>
<proteinExistence type="predicted"/>
<keyword evidence="7" id="KW-1278">Translocase</keyword>
<keyword evidence="4" id="KW-0997">Cell inner membrane</keyword>
<dbReference type="PROSITE" id="PS00211">
    <property type="entry name" value="ABC_TRANSPORTER_1"/>
    <property type="match status" value="1"/>
</dbReference>
<keyword evidence="9" id="KW-0406">Ion transport</keyword>
<keyword evidence="10" id="KW-0472">Membrane</keyword>
<evidence type="ECO:0000313" key="13">
    <source>
        <dbReference type="Proteomes" id="UP000614058"/>
    </source>
</evidence>
<dbReference type="SUPFAM" id="SSF50331">
    <property type="entry name" value="MOP-like"/>
    <property type="match status" value="1"/>
</dbReference>
<dbReference type="InterPro" id="IPR017871">
    <property type="entry name" value="ABC_transporter-like_CS"/>
</dbReference>
<dbReference type="GO" id="GO:0005524">
    <property type="term" value="F:ATP binding"/>
    <property type="evidence" value="ECO:0007669"/>
    <property type="project" value="UniProtKB-KW"/>
</dbReference>
<reference evidence="12 13" key="1">
    <citation type="journal article" date="2021" name="Pathogens">
        <title>Isolation and Characterization of Kingella bonacorsii sp. nov., A Novel Kingella Species Detected in a Stable Periodontitis Subject.</title>
        <authorList>
            <person name="Antezack A."/>
            <person name="Boxberger M."/>
            <person name="Rolland C."/>
            <person name="Monnet-Corti V."/>
            <person name="La Scola B."/>
        </authorList>
    </citation>
    <scope>NUCLEOTIDE SEQUENCE [LARGE SCALE GENOMIC DNA]</scope>
    <source>
        <strain evidence="12 13">Marseille-Q4569</strain>
    </source>
</reference>
<dbReference type="InterPro" id="IPR003439">
    <property type="entry name" value="ABC_transporter-like_ATP-bd"/>
</dbReference>
<evidence type="ECO:0000256" key="9">
    <source>
        <dbReference type="ARBA" id="ARBA00023065"/>
    </source>
</evidence>
<evidence type="ECO:0000256" key="3">
    <source>
        <dbReference type="ARBA" id="ARBA00022496"/>
    </source>
</evidence>
<keyword evidence="2" id="KW-1003">Cell membrane</keyword>
<keyword evidence="1" id="KW-0813">Transport</keyword>
<dbReference type="EMBL" id="JAEHNZ010000001">
    <property type="protein sequence ID" value="MBK0395182.1"/>
    <property type="molecule type" value="Genomic_DNA"/>
</dbReference>
<dbReference type="CDD" id="cd03259">
    <property type="entry name" value="ABC_Carb_Solutes_like"/>
    <property type="match status" value="1"/>
</dbReference>
<evidence type="ECO:0000256" key="5">
    <source>
        <dbReference type="ARBA" id="ARBA00022741"/>
    </source>
</evidence>
<evidence type="ECO:0000256" key="10">
    <source>
        <dbReference type="ARBA" id="ARBA00023136"/>
    </source>
</evidence>
<dbReference type="InterPro" id="IPR050093">
    <property type="entry name" value="ABC_SmlMolc_Importer"/>
</dbReference>
<dbReference type="Gene3D" id="3.40.50.300">
    <property type="entry name" value="P-loop containing nucleotide triphosphate hydrolases"/>
    <property type="match status" value="1"/>
</dbReference>
<evidence type="ECO:0000256" key="4">
    <source>
        <dbReference type="ARBA" id="ARBA00022519"/>
    </source>
</evidence>
<dbReference type="InterPro" id="IPR008995">
    <property type="entry name" value="Mo/tungstate-bd_C_term_dom"/>
</dbReference>
<feature type="domain" description="ABC transporter" evidence="11">
    <location>
        <begin position="10"/>
        <end position="244"/>
    </location>
</feature>
<evidence type="ECO:0000256" key="1">
    <source>
        <dbReference type="ARBA" id="ARBA00022448"/>
    </source>
</evidence>
<dbReference type="InterPro" id="IPR015853">
    <property type="entry name" value="ABC_transpr_FbpC"/>
</dbReference>
<evidence type="ECO:0000256" key="6">
    <source>
        <dbReference type="ARBA" id="ARBA00022840"/>
    </source>
</evidence>
<dbReference type="SMART" id="SM00382">
    <property type="entry name" value="AAA"/>
    <property type="match status" value="1"/>
</dbReference>
<dbReference type="Pfam" id="PF00005">
    <property type="entry name" value="ABC_tran"/>
    <property type="match status" value="1"/>
</dbReference>
<organism evidence="12 13">
    <name type="scientific">Kingella bonacorsii</name>
    <dbReference type="NCBI Taxonomy" id="2796361"/>
    <lineage>
        <taxon>Bacteria</taxon>
        <taxon>Pseudomonadati</taxon>
        <taxon>Pseudomonadota</taxon>
        <taxon>Betaproteobacteria</taxon>
        <taxon>Neisseriales</taxon>
        <taxon>Neisseriaceae</taxon>
        <taxon>Kingella</taxon>
    </lineage>
</organism>
<keyword evidence="6 12" id="KW-0067">ATP-binding</keyword>
<keyword evidence="3" id="KW-0410">Iron transport</keyword>
<evidence type="ECO:0000256" key="2">
    <source>
        <dbReference type="ARBA" id="ARBA00022475"/>
    </source>
</evidence>
<comment type="caution">
    <text evidence="12">The sequence shown here is derived from an EMBL/GenBank/DDBJ whole genome shotgun (WGS) entry which is preliminary data.</text>
</comment>
<dbReference type="PANTHER" id="PTHR42781">
    <property type="entry name" value="SPERMIDINE/PUTRESCINE IMPORT ATP-BINDING PROTEIN POTA"/>
    <property type="match status" value="1"/>
</dbReference>
<keyword evidence="8" id="KW-0408">Iron</keyword>
<dbReference type="Gene3D" id="2.40.50.450">
    <property type="match status" value="1"/>
</dbReference>
<dbReference type="PROSITE" id="PS50893">
    <property type="entry name" value="ABC_TRANSPORTER_2"/>
    <property type="match status" value="1"/>
</dbReference>
<keyword evidence="5" id="KW-0547">Nucleotide-binding</keyword>
<evidence type="ECO:0000256" key="7">
    <source>
        <dbReference type="ARBA" id="ARBA00022967"/>
    </source>
</evidence>
<sequence length="367" mass="40316">MPSNNMNPVLHIRNLNKTFGTTAALRDINLELRQGEMLFLLGPSGCGKTTLLRAIAGFEQPDSGEIWLKDRCIFNSRFSLPTQQRRIGYVVQEGVLFPHLSVYRNIAYGLGNGKGSSPQDRQRIEAVMSLTGIGELANRFPHQLSGGQQQRVALARALAPEPELILFDEPFSALDEHLRQKIRREMLHALRQSGTSAIFVTHDRDEALSHADRIAVLSDGRILQTDTPRRLYWSPSSLAAAQFIGDSIVLDAQRSSDGTQAQCALGTFPLAAAPQTPSEHPIEGKLLVRPEQFVLTETANVPPHSTQPVFGAKVESIEFKGRYTAVALNINGVCFTLDTVHAPPVCSGDTVRLAFEGTALFFPPEQK</sequence>